<gene>
    <name evidence="1" type="ordered locus">AciPR4_1417</name>
</gene>
<dbReference type="EMBL" id="CP002467">
    <property type="protein sequence ID" value="ADV82240.1"/>
    <property type="molecule type" value="Genomic_DNA"/>
</dbReference>
<dbReference type="KEGG" id="tsa:AciPR4_1417"/>
<evidence type="ECO:0000313" key="1">
    <source>
        <dbReference type="EMBL" id="ADV82240.1"/>
    </source>
</evidence>
<name>E8V0U9_TERSS</name>
<dbReference type="RefSeq" id="WP_013567973.1">
    <property type="nucleotide sequence ID" value="NC_014963.1"/>
</dbReference>
<proteinExistence type="predicted"/>
<accession>E8V0U9</accession>
<reference evidence="1 2" key="1">
    <citation type="journal article" date="2012" name="Stand. Genomic Sci.">
        <title>Complete genome sequence of Terriglobus saanensis type strain SP1PR4(T), an Acidobacteria from tundra soil.</title>
        <authorList>
            <person name="Rawat S.R."/>
            <person name="Mannisto M.K."/>
            <person name="Starovoytov V."/>
            <person name="Goodwin L."/>
            <person name="Nolan M."/>
            <person name="Hauser L."/>
            <person name="Land M."/>
            <person name="Davenport K.W."/>
            <person name="Woyke T."/>
            <person name="Haggblom M.M."/>
        </authorList>
    </citation>
    <scope>NUCLEOTIDE SEQUENCE</scope>
    <source>
        <strain evidence="2">ATCC BAA-1853 / DSM 23119 / SP1PR4</strain>
    </source>
</reference>
<dbReference type="STRING" id="401053.AciPR4_1417"/>
<dbReference type="Proteomes" id="UP000006844">
    <property type="component" value="Chromosome"/>
</dbReference>
<dbReference type="HOGENOM" id="CLU_3085696_0_0_0"/>
<sequence>MLDLLMPLIAHILVPLFLVGMAGSAVVCVVTTFLDIQQFASDDIAEPTRDSL</sequence>
<protein>
    <submittedName>
        <fullName evidence="1">Uncharacterized protein</fullName>
    </submittedName>
</protein>
<organism evidence="1 2">
    <name type="scientific">Terriglobus saanensis (strain ATCC BAA-1853 / DSM 23119 / SP1PR4)</name>
    <dbReference type="NCBI Taxonomy" id="401053"/>
    <lineage>
        <taxon>Bacteria</taxon>
        <taxon>Pseudomonadati</taxon>
        <taxon>Acidobacteriota</taxon>
        <taxon>Terriglobia</taxon>
        <taxon>Terriglobales</taxon>
        <taxon>Acidobacteriaceae</taxon>
        <taxon>Terriglobus</taxon>
    </lineage>
</organism>
<dbReference type="AlphaFoldDB" id="E8V0U9"/>
<evidence type="ECO:0000313" key="2">
    <source>
        <dbReference type="Proteomes" id="UP000006844"/>
    </source>
</evidence>
<keyword evidence="2" id="KW-1185">Reference proteome</keyword>